<dbReference type="EMBL" id="KV454409">
    <property type="protein sequence ID" value="ODQ66149.1"/>
    <property type="molecule type" value="Genomic_DNA"/>
</dbReference>
<evidence type="ECO:0000313" key="2">
    <source>
        <dbReference type="EMBL" id="ODQ66149.1"/>
    </source>
</evidence>
<gene>
    <name evidence="2" type="ORF">NADFUDRAFT_83000</name>
</gene>
<name>A0A1E3PL36_9ASCO</name>
<dbReference type="GO" id="GO:0000407">
    <property type="term" value="C:phagophore assembly site"/>
    <property type="evidence" value="ECO:0007669"/>
    <property type="project" value="InterPro"/>
</dbReference>
<dbReference type="Proteomes" id="UP000095009">
    <property type="component" value="Unassembled WGS sequence"/>
</dbReference>
<dbReference type="GO" id="GO:0006914">
    <property type="term" value="P:autophagy"/>
    <property type="evidence" value="ECO:0007669"/>
    <property type="project" value="InterPro"/>
</dbReference>
<dbReference type="AlphaFoldDB" id="A0A1E3PL36"/>
<dbReference type="InterPro" id="IPR018621">
    <property type="entry name" value="Atg31"/>
</dbReference>
<proteinExistence type="predicted"/>
<evidence type="ECO:0000313" key="3">
    <source>
        <dbReference type="Proteomes" id="UP000095009"/>
    </source>
</evidence>
<dbReference type="Gene3D" id="2.60.270.60">
    <property type="match status" value="1"/>
</dbReference>
<accession>A0A1E3PL36</accession>
<feature type="compositionally biased region" description="Polar residues" evidence="1">
    <location>
        <begin position="81"/>
        <end position="97"/>
    </location>
</feature>
<feature type="region of interest" description="Disordered" evidence="1">
    <location>
        <begin position="49"/>
        <end position="97"/>
    </location>
</feature>
<evidence type="ECO:0000256" key="1">
    <source>
        <dbReference type="SAM" id="MobiDB-lite"/>
    </source>
</evidence>
<feature type="region of interest" description="Disordered" evidence="1">
    <location>
        <begin position="1"/>
        <end position="28"/>
    </location>
</feature>
<protein>
    <submittedName>
        <fullName evidence="2">Uncharacterized protein</fullName>
    </submittedName>
</protein>
<dbReference type="OrthoDB" id="4096440at2759"/>
<sequence>MPNERSNPEIYVPSSDEQPETPPWHGSSLPFFVVMRDQSTYTLSPSYTKSLSTGPLRGQNGLPSANDNASSKDTFEPVRRGSSSYASGSMTQRGSVSRNTIHIYPEIHYIFSDDDEATISNNPNSNMGEATNNNNSSDNEIITIVDFDQSGQSVKNVNSISSNWQVTDISLSAGTDKHWLDSTTDGDIGSPTLFITGIKSSPYLRKLAKGLDNETGHTSRNEIVTDRFDPLSSSDMKSPEYTDHLIQMFKDRNDQLRKTLLDYTLE</sequence>
<dbReference type="Pfam" id="PF09795">
    <property type="entry name" value="ATG31"/>
    <property type="match status" value="1"/>
</dbReference>
<feature type="compositionally biased region" description="Polar residues" evidence="1">
    <location>
        <begin position="61"/>
        <end position="72"/>
    </location>
</feature>
<organism evidence="2 3">
    <name type="scientific">Nadsonia fulvescens var. elongata DSM 6958</name>
    <dbReference type="NCBI Taxonomy" id="857566"/>
    <lineage>
        <taxon>Eukaryota</taxon>
        <taxon>Fungi</taxon>
        <taxon>Dikarya</taxon>
        <taxon>Ascomycota</taxon>
        <taxon>Saccharomycotina</taxon>
        <taxon>Dipodascomycetes</taxon>
        <taxon>Dipodascales</taxon>
        <taxon>Dipodascales incertae sedis</taxon>
        <taxon>Nadsonia</taxon>
    </lineage>
</organism>
<keyword evidence="3" id="KW-1185">Reference proteome</keyword>
<reference evidence="2 3" key="1">
    <citation type="journal article" date="2016" name="Proc. Natl. Acad. Sci. U.S.A.">
        <title>Comparative genomics of biotechnologically important yeasts.</title>
        <authorList>
            <person name="Riley R."/>
            <person name="Haridas S."/>
            <person name="Wolfe K.H."/>
            <person name="Lopes M.R."/>
            <person name="Hittinger C.T."/>
            <person name="Goeker M."/>
            <person name="Salamov A.A."/>
            <person name="Wisecaver J.H."/>
            <person name="Long T.M."/>
            <person name="Calvey C.H."/>
            <person name="Aerts A.L."/>
            <person name="Barry K.W."/>
            <person name="Choi C."/>
            <person name="Clum A."/>
            <person name="Coughlan A.Y."/>
            <person name="Deshpande S."/>
            <person name="Douglass A.P."/>
            <person name="Hanson S.J."/>
            <person name="Klenk H.-P."/>
            <person name="LaButti K.M."/>
            <person name="Lapidus A."/>
            <person name="Lindquist E.A."/>
            <person name="Lipzen A.M."/>
            <person name="Meier-Kolthoff J.P."/>
            <person name="Ohm R.A."/>
            <person name="Otillar R.P."/>
            <person name="Pangilinan J.L."/>
            <person name="Peng Y."/>
            <person name="Rokas A."/>
            <person name="Rosa C.A."/>
            <person name="Scheuner C."/>
            <person name="Sibirny A.A."/>
            <person name="Slot J.C."/>
            <person name="Stielow J.B."/>
            <person name="Sun H."/>
            <person name="Kurtzman C.P."/>
            <person name="Blackwell M."/>
            <person name="Grigoriev I.V."/>
            <person name="Jeffries T.W."/>
        </authorList>
    </citation>
    <scope>NUCLEOTIDE SEQUENCE [LARGE SCALE GENOMIC DNA]</scope>
    <source>
        <strain evidence="2 3">DSM 6958</strain>
    </source>
</reference>